<keyword evidence="3" id="KW-1185">Reference proteome</keyword>
<gene>
    <name evidence="2" type="ORF">V4F39_17310</name>
</gene>
<reference evidence="2 3" key="1">
    <citation type="submission" date="2024-02" db="EMBL/GenBank/DDBJ databases">
        <title>Genome sequence of Aquincola sp. MAHUQ-54.</title>
        <authorList>
            <person name="Huq M.A."/>
        </authorList>
    </citation>
    <scope>NUCLEOTIDE SEQUENCE [LARGE SCALE GENOMIC DNA]</scope>
    <source>
        <strain evidence="2 3">MAHUQ-54</strain>
    </source>
</reference>
<comment type="caution">
    <text evidence="2">The sequence shown here is derived from an EMBL/GenBank/DDBJ whole genome shotgun (WGS) entry which is preliminary data.</text>
</comment>
<sequence length="370" mass="39400">MSKQPYALAVLAAALAAAVPAQAQSRFDEVQKQVAASLSAIMPNGPSEVVNRLMNVRPDGAISRGFVPGRVSQAVFGRNTPSVAPDCRITTTPAKEADEGLCTLDLGSRDDPSGGYVALSYSKNIGMGNIKYFRRAAFQPGASEEPKPIRLTDEDAYKQALAFAELVGIPKSEIPLPPPGATRLFPVQTLVAGTELDRGKEARQYALQKVVTLPRAFAVPGGLLRDPATGRQLNHVIAPGSAVIAVDDAGIQFARVDGWSDAQMDPKLDAKLAKSLSTLTGEIAEDLYNEGVRQIGSMSILISLRKAYPHPDDPNPPLCPVCGVLRPALKVIVSQAPATRIETSEKAFAAPGLVREYDLVQQIESERAAR</sequence>
<protein>
    <submittedName>
        <fullName evidence="2">Uncharacterized protein</fullName>
    </submittedName>
</protein>
<accession>A0AAW9QJX3</accession>
<evidence type="ECO:0000313" key="3">
    <source>
        <dbReference type="Proteomes" id="UP001336250"/>
    </source>
</evidence>
<feature type="chain" id="PRO_5043454774" evidence="1">
    <location>
        <begin position="24"/>
        <end position="370"/>
    </location>
</feature>
<dbReference type="Proteomes" id="UP001336250">
    <property type="component" value="Unassembled WGS sequence"/>
</dbReference>
<dbReference type="EMBL" id="JAZIBG010000036">
    <property type="protein sequence ID" value="MEF7615677.1"/>
    <property type="molecule type" value="Genomic_DNA"/>
</dbReference>
<evidence type="ECO:0000256" key="1">
    <source>
        <dbReference type="SAM" id="SignalP"/>
    </source>
</evidence>
<feature type="signal peptide" evidence="1">
    <location>
        <begin position="1"/>
        <end position="23"/>
    </location>
</feature>
<dbReference type="AlphaFoldDB" id="A0AAW9QJX3"/>
<name>A0AAW9QJX3_9BURK</name>
<dbReference type="RefSeq" id="WP_332290981.1">
    <property type="nucleotide sequence ID" value="NZ_JAZIBG010000036.1"/>
</dbReference>
<keyword evidence="1" id="KW-0732">Signal</keyword>
<proteinExistence type="predicted"/>
<evidence type="ECO:0000313" key="2">
    <source>
        <dbReference type="EMBL" id="MEF7615677.1"/>
    </source>
</evidence>
<organism evidence="2 3">
    <name type="scientific">Aquincola agrisoli</name>
    <dbReference type="NCBI Taxonomy" id="3119538"/>
    <lineage>
        <taxon>Bacteria</taxon>
        <taxon>Pseudomonadati</taxon>
        <taxon>Pseudomonadota</taxon>
        <taxon>Betaproteobacteria</taxon>
        <taxon>Burkholderiales</taxon>
        <taxon>Sphaerotilaceae</taxon>
        <taxon>Aquincola</taxon>
    </lineage>
</organism>